<dbReference type="InterPro" id="IPR048304">
    <property type="entry name" value="UbiD_Rift_dom"/>
</dbReference>
<evidence type="ECO:0000259" key="11">
    <source>
        <dbReference type="Pfam" id="PF20696"/>
    </source>
</evidence>
<evidence type="ECO:0000256" key="4">
    <source>
        <dbReference type="ARBA" id="ARBA00049054"/>
    </source>
</evidence>
<protein>
    <recommendedName>
        <fullName evidence="7">Anhydromevalonate phosphate decarboxylase</fullName>
        <ecNumber evidence="6">4.1.1.126</ecNumber>
    </recommendedName>
</protein>
<feature type="domain" description="3-octaprenyl-4-hydroxybenzoate carboxy-lyase-like N-terminal" evidence="10">
    <location>
        <begin position="10"/>
        <end position="86"/>
    </location>
</feature>
<comment type="similarity">
    <text evidence="3">Belongs to the UbiD family.</text>
</comment>
<sequence length="444" mass="49721">MTVDMRSFLQQIKKTNDIFIVKKGVSTKYEIAAVTEKLDGSKAVLFENVKGSKFKLISNLVGSRDRFAQAIGSKKSDINQKIVKAISSAKKPRISSTAKFFENSSKDISILPIVTHFQNESGPFITSSILYTRNQEKKSQNSSFHRLMPIGKNQFSIRMVEGRDLHRSFMFAKTHGQDLPIAITIGVHPAISIACAFQAKWGKNELEIANSLMNNKLTLAKCPNTGLLVPSTAEIVMEGKILRNKTHKEWMVEMLRTYDMPRSAPVIQIEKLYFRNNPIYHDILSGYTEARLLMGMPIEAKLNSIMKKKFPQTKQVILTSGGANWLHAVVQISKTRSTNVKKIINETFASHRSLKMVTVVDDDIDPTDAVAVEFAMATRFQADKDLVIIKNVRGSSLDPSSDQKKLRTAKMGIDATIPASKRPDGFKLGKIPKSKTNLKNYLKK</sequence>
<evidence type="ECO:0000256" key="3">
    <source>
        <dbReference type="ARBA" id="ARBA00010021"/>
    </source>
</evidence>
<dbReference type="Gene3D" id="3.40.1670.10">
    <property type="entry name" value="UbiD C-terminal domain-like"/>
    <property type="match status" value="1"/>
</dbReference>
<dbReference type="InterPro" id="IPR049381">
    <property type="entry name" value="UbiD-like_C"/>
</dbReference>
<comment type="cofactor">
    <cofactor evidence="1">
        <name>Mn(2+)</name>
        <dbReference type="ChEBI" id="CHEBI:29035"/>
    </cofactor>
</comment>
<dbReference type="AlphaFoldDB" id="A0A075G1H6"/>
<evidence type="ECO:0000256" key="1">
    <source>
        <dbReference type="ARBA" id="ARBA00001936"/>
    </source>
</evidence>
<evidence type="ECO:0000259" key="9">
    <source>
        <dbReference type="Pfam" id="PF01977"/>
    </source>
</evidence>
<evidence type="ECO:0000256" key="7">
    <source>
        <dbReference type="ARBA" id="ARBA00049754"/>
    </source>
</evidence>
<feature type="domain" description="3-octaprenyl-4-hydroxybenzoate carboxy-lyase-like C-terminal" evidence="11">
    <location>
        <begin position="292"/>
        <end position="415"/>
    </location>
</feature>
<evidence type="ECO:0000256" key="2">
    <source>
        <dbReference type="ARBA" id="ARBA00005092"/>
    </source>
</evidence>
<dbReference type="Pfam" id="PF20696">
    <property type="entry name" value="UbiD_C"/>
    <property type="match status" value="1"/>
</dbReference>
<comment type="catalytic activity">
    <reaction evidence="4">
        <text>(2E)-3-methyl-5-phosphooxypent-2-enoate + H(+) = isopentenyl phosphate + CO2</text>
        <dbReference type="Rhea" id="RHEA:78971"/>
        <dbReference type="ChEBI" id="CHEBI:15378"/>
        <dbReference type="ChEBI" id="CHEBI:16526"/>
        <dbReference type="ChEBI" id="CHEBI:65078"/>
        <dbReference type="ChEBI" id="CHEBI:229665"/>
        <dbReference type="EC" id="4.1.1.126"/>
    </reaction>
    <physiologicalReaction direction="left-to-right" evidence="4">
        <dbReference type="Rhea" id="RHEA:78972"/>
    </physiologicalReaction>
</comment>
<comment type="pathway">
    <text evidence="2">Isoprenoid biosynthesis; isopentenyl diphosphate biosynthesis via mevalonate pathway.</text>
</comment>
<organism evidence="12">
    <name type="scientific">uncultured marine thaumarchaeote AD1000_99_A07</name>
    <dbReference type="NCBI Taxonomy" id="1455950"/>
    <lineage>
        <taxon>Archaea</taxon>
        <taxon>Nitrososphaerota</taxon>
        <taxon>environmental samples</taxon>
    </lineage>
</organism>
<dbReference type="PANTHER" id="PTHR30108:SF21">
    <property type="entry name" value="4-HYDROXYBENZOATE DECARBOXYLASE"/>
    <property type="match status" value="1"/>
</dbReference>
<dbReference type="InterPro" id="IPR049383">
    <property type="entry name" value="UbiD-like_N"/>
</dbReference>
<dbReference type="GO" id="GO:0016831">
    <property type="term" value="F:carboxy-lyase activity"/>
    <property type="evidence" value="ECO:0007669"/>
    <property type="project" value="InterPro"/>
</dbReference>
<dbReference type="InterPro" id="IPR002830">
    <property type="entry name" value="UbiD"/>
</dbReference>
<reference evidence="12" key="1">
    <citation type="journal article" date="2014" name="Genome Biol. Evol.">
        <title>Pangenome evidence for extensive interdomain horizontal transfer affecting lineage core and shell genes in uncultured planktonic thaumarchaeota and euryarchaeota.</title>
        <authorList>
            <person name="Deschamps P."/>
            <person name="Zivanovic Y."/>
            <person name="Moreira D."/>
            <person name="Rodriguez-Valera F."/>
            <person name="Lopez-Garcia P."/>
        </authorList>
    </citation>
    <scope>NUCLEOTIDE SEQUENCE</scope>
</reference>
<evidence type="ECO:0000259" key="10">
    <source>
        <dbReference type="Pfam" id="PF20695"/>
    </source>
</evidence>
<evidence type="ECO:0000313" key="12">
    <source>
        <dbReference type="EMBL" id="AIE97374.1"/>
    </source>
</evidence>
<dbReference type="EC" id="4.1.1.126" evidence="6"/>
<dbReference type="SUPFAM" id="SSF50475">
    <property type="entry name" value="FMN-binding split barrel"/>
    <property type="match status" value="1"/>
</dbReference>
<dbReference type="SUPFAM" id="SSF143968">
    <property type="entry name" value="UbiD C-terminal domain-like"/>
    <property type="match status" value="1"/>
</dbReference>
<comment type="cofactor">
    <cofactor evidence="8">
        <name>prenylated FMN</name>
        <dbReference type="ChEBI" id="CHEBI:87746"/>
    </cofactor>
</comment>
<dbReference type="GO" id="GO:0005737">
    <property type="term" value="C:cytoplasm"/>
    <property type="evidence" value="ECO:0007669"/>
    <property type="project" value="TreeGrafter"/>
</dbReference>
<comment type="function">
    <text evidence="5">Catalyzes the conversion of trans-anhydromevalonate 5-phosphate (tAHMP) into isopentenyl phosphate. Involved in the archaeal mevalonate (MVA) pathway, which provides fundamental precursors for isoprenoid biosynthesis, such as isopentenyl diphosphate (IPP) and dimethylallyl diphosphate (DMAPP).</text>
</comment>
<dbReference type="PANTHER" id="PTHR30108">
    <property type="entry name" value="3-OCTAPRENYL-4-HYDROXYBENZOATE CARBOXY-LYASE-RELATED"/>
    <property type="match status" value="1"/>
</dbReference>
<dbReference type="FunFam" id="3.40.1670.10:FF:000003">
    <property type="entry name" value="Phenolic acid decarboxylase"/>
    <property type="match status" value="1"/>
</dbReference>
<dbReference type="EMBL" id="KF900506">
    <property type="protein sequence ID" value="AIE97374.1"/>
    <property type="molecule type" value="Genomic_DNA"/>
</dbReference>
<feature type="domain" description="3-octaprenyl-4-hydroxybenzoate carboxy-lyase-like Rift-related" evidence="9">
    <location>
        <begin position="101"/>
        <end position="286"/>
    </location>
</feature>
<proteinExistence type="inferred from homology"/>
<evidence type="ECO:0000256" key="5">
    <source>
        <dbReference type="ARBA" id="ARBA00049583"/>
    </source>
</evidence>
<dbReference type="NCBIfam" id="TIGR00148">
    <property type="entry name" value="UbiD family decarboxylase"/>
    <property type="match status" value="1"/>
</dbReference>
<name>A0A075G1H6_9ARCH</name>
<dbReference type="Pfam" id="PF01977">
    <property type="entry name" value="UbiD"/>
    <property type="match status" value="1"/>
</dbReference>
<evidence type="ECO:0000256" key="8">
    <source>
        <dbReference type="ARBA" id="ARBA00049936"/>
    </source>
</evidence>
<accession>A0A075G1H6</accession>
<dbReference type="Pfam" id="PF20695">
    <property type="entry name" value="UbiD_N"/>
    <property type="match status" value="1"/>
</dbReference>
<evidence type="ECO:0000256" key="6">
    <source>
        <dbReference type="ARBA" id="ARBA00049727"/>
    </source>
</evidence>